<evidence type="ECO:0000313" key="2">
    <source>
        <dbReference type="EMBL" id="MCQ4164117.1"/>
    </source>
</evidence>
<name>A0ABT1QPA6_9GAMM</name>
<reference evidence="2" key="1">
    <citation type="submission" date="2022-07" db="EMBL/GenBank/DDBJ databases">
        <title>Tahibacter sp., a new gammaproteobacterium isolated from the silt sample collected at pig farm.</title>
        <authorList>
            <person name="Chen H."/>
        </authorList>
    </citation>
    <scope>NUCLEOTIDE SEQUENCE</scope>
    <source>
        <strain evidence="2">P2K</strain>
    </source>
</reference>
<keyword evidence="1" id="KW-1133">Transmembrane helix</keyword>
<protein>
    <submittedName>
        <fullName evidence="2">Uncharacterized protein</fullName>
    </submittedName>
</protein>
<accession>A0ABT1QPA6</accession>
<feature type="transmembrane region" description="Helical" evidence="1">
    <location>
        <begin position="20"/>
        <end position="40"/>
    </location>
</feature>
<keyword evidence="1" id="KW-0812">Transmembrane</keyword>
<keyword evidence="3" id="KW-1185">Reference proteome</keyword>
<evidence type="ECO:0000313" key="3">
    <source>
        <dbReference type="Proteomes" id="UP001165498"/>
    </source>
</evidence>
<sequence>MLVPVALPPSRPARAAARRLWRGLALVLLAAASVLIALAWRGSAENGEGQIGPATRFDYVAVFPPGASPGQVEDWRSQVLRVHESACFRGFPCIARSLRGAELGRARQYAIGFDLMREISPNERSALLAAAQQRLPGLRLVAASSLQQAVE</sequence>
<dbReference type="RefSeq" id="WP_255912360.1">
    <property type="nucleotide sequence ID" value="NZ_JANFQO010000004.1"/>
</dbReference>
<organism evidence="2 3">
    <name type="scientific">Tahibacter harae</name>
    <dbReference type="NCBI Taxonomy" id="2963937"/>
    <lineage>
        <taxon>Bacteria</taxon>
        <taxon>Pseudomonadati</taxon>
        <taxon>Pseudomonadota</taxon>
        <taxon>Gammaproteobacteria</taxon>
        <taxon>Lysobacterales</taxon>
        <taxon>Rhodanobacteraceae</taxon>
        <taxon>Tahibacter</taxon>
    </lineage>
</organism>
<proteinExistence type="predicted"/>
<comment type="caution">
    <text evidence="2">The sequence shown here is derived from an EMBL/GenBank/DDBJ whole genome shotgun (WGS) entry which is preliminary data.</text>
</comment>
<evidence type="ECO:0000256" key="1">
    <source>
        <dbReference type="SAM" id="Phobius"/>
    </source>
</evidence>
<gene>
    <name evidence="2" type="ORF">NM961_05275</name>
</gene>
<keyword evidence="1" id="KW-0472">Membrane</keyword>
<dbReference type="EMBL" id="JANFQO010000004">
    <property type="protein sequence ID" value="MCQ4164117.1"/>
    <property type="molecule type" value="Genomic_DNA"/>
</dbReference>
<dbReference type="Proteomes" id="UP001165498">
    <property type="component" value="Unassembled WGS sequence"/>
</dbReference>